<keyword evidence="2" id="KW-1185">Reference proteome</keyword>
<sequence length="73" mass="8378">MEKPILTVDRIENDIAVCEKEDGNMVDMKLTQIIGKVVEGDVLSFTKEGYKVNTELTKKRKECVESALKEMWE</sequence>
<gene>
    <name evidence="1" type="ORF">rsdtw13_31170</name>
</gene>
<name>A0ACB5RFJ1_9CLOT</name>
<dbReference type="Proteomes" id="UP001058074">
    <property type="component" value="Unassembled WGS sequence"/>
</dbReference>
<accession>A0ACB5RFJ1</accession>
<reference evidence="1" key="1">
    <citation type="journal article" date="2025" name="Int. J. Syst. Evol. Microbiol.">
        <title>Inconstantimicrobium mannanitabidum sp. nov., a novel member of the family Clostridiaceae isolated from anoxic soil under the treatment of reductive soil disinfestation.</title>
        <authorList>
            <person name="Ueki A."/>
            <person name="Tonouchi A."/>
            <person name="Honma S."/>
            <person name="Kaku N."/>
            <person name="Ueki K."/>
        </authorList>
    </citation>
    <scope>NUCLEOTIDE SEQUENCE</scope>
    <source>
        <strain evidence="1">TW13</strain>
    </source>
</reference>
<evidence type="ECO:0000313" key="2">
    <source>
        <dbReference type="Proteomes" id="UP001058074"/>
    </source>
</evidence>
<proteinExistence type="predicted"/>
<comment type="caution">
    <text evidence="1">The sequence shown here is derived from an EMBL/GenBank/DDBJ whole genome shotgun (WGS) entry which is preliminary data.</text>
</comment>
<dbReference type="EMBL" id="BROD01000001">
    <property type="protein sequence ID" value="GKX67859.1"/>
    <property type="molecule type" value="Genomic_DNA"/>
</dbReference>
<evidence type="ECO:0000313" key="1">
    <source>
        <dbReference type="EMBL" id="GKX67859.1"/>
    </source>
</evidence>
<organism evidence="1 2">
    <name type="scientific">Inconstantimicrobium mannanitabidum</name>
    <dbReference type="NCBI Taxonomy" id="1604901"/>
    <lineage>
        <taxon>Bacteria</taxon>
        <taxon>Bacillati</taxon>
        <taxon>Bacillota</taxon>
        <taxon>Clostridia</taxon>
        <taxon>Eubacteriales</taxon>
        <taxon>Clostridiaceae</taxon>
        <taxon>Inconstantimicrobium</taxon>
    </lineage>
</organism>
<protein>
    <submittedName>
        <fullName evidence="1">Uncharacterized protein</fullName>
    </submittedName>
</protein>